<keyword evidence="3" id="KW-1185">Reference proteome</keyword>
<protein>
    <submittedName>
        <fullName evidence="2">Uncharacterized protein</fullName>
    </submittedName>
</protein>
<accession>A0ABP6U8D8</accession>
<feature type="region of interest" description="Disordered" evidence="1">
    <location>
        <begin position="61"/>
        <end position="90"/>
    </location>
</feature>
<organism evidence="2 3">
    <name type="scientific">Streptomyces prasinosporus</name>
    <dbReference type="NCBI Taxonomy" id="68256"/>
    <lineage>
        <taxon>Bacteria</taxon>
        <taxon>Bacillati</taxon>
        <taxon>Actinomycetota</taxon>
        <taxon>Actinomycetes</taxon>
        <taxon>Kitasatosporales</taxon>
        <taxon>Streptomycetaceae</taxon>
        <taxon>Streptomyces</taxon>
        <taxon>Streptomyces albogriseolus group</taxon>
    </lineage>
</organism>
<evidence type="ECO:0000256" key="1">
    <source>
        <dbReference type="SAM" id="MobiDB-lite"/>
    </source>
</evidence>
<reference evidence="3" key="1">
    <citation type="journal article" date="2019" name="Int. J. Syst. Evol. Microbiol.">
        <title>The Global Catalogue of Microorganisms (GCM) 10K type strain sequencing project: providing services to taxonomists for standard genome sequencing and annotation.</title>
        <authorList>
            <consortium name="The Broad Institute Genomics Platform"/>
            <consortium name="The Broad Institute Genome Sequencing Center for Infectious Disease"/>
            <person name="Wu L."/>
            <person name="Ma J."/>
        </authorList>
    </citation>
    <scope>NUCLEOTIDE SEQUENCE [LARGE SCALE GENOMIC DNA]</scope>
    <source>
        <strain evidence="3">JCM 4816</strain>
    </source>
</reference>
<proteinExistence type="predicted"/>
<evidence type="ECO:0000313" key="3">
    <source>
        <dbReference type="Proteomes" id="UP001501455"/>
    </source>
</evidence>
<sequence>MPDLVHTVREACRIRLLTAVSAGQAVYEQAFGWWCFCHTGVNPGGGYPQIGSPIHMWTRAVDNSGDNPAQSCEPLRAGQGSAPGRSRARSPVRRYFHCVETPNPAAMKPKPTTMFQLPSWSMGSEPSVT</sequence>
<name>A0ABP6U8D8_9ACTN</name>
<dbReference type="EMBL" id="BAAAXF010000073">
    <property type="protein sequence ID" value="GAA3502879.1"/>
    <property type="molecule type" value="Genomic_DNA"/>
</dbReference>
<feature type="compositionally biased region" description="Polar residues" evidence="1">
    <location>
        <begin position="113"/>
        <end position="129"/>
    </location>
</feature>
<comment type="caution">
    <text evidence="2">The sequence shown here is derived from an EMBL/GenBank/DDBJ whole genome shotgun (WGS) entry which is preliminary data.</text>
</comment>
<dbReference type="Proteomes" id="UP001501455">
    <property type="component" value="Unassembled WGS sequence"/>
</dbReference>
<evidence type="ECO:0000313" key="2">
    <source>
        <dbReference type="EMBL" id="GAA3502879.1"/>
    </source>
</evidence>
<gene>
    <name evidence="2" type="ORF">GCM10019016_099890</name>
</gene>
<feature type="region of interest" description="Disordered" evidence="1">
    <location>
        <begin position="103"/>
        <end position="129"/>
    </location>
</feature>